<dbReference type="SUPFAM" id="SSF46938">
    <property type="entry name" value="CRAL/TRIO N-terminal domain"/>
    <property type="match status" value="1"/>
</dbReference>
<dbReference type="PANTHER" id="PTHR45657">
    <property type="entry name" value="CRAL-TRIO DOMAIN-CONTAINING PROTEIN YKL091C-RELATED"/>
    <property type="match status" value="1"/>
</dbReference>
<dbReference type="PROSITE" id="PS50191">
    <property type="entry name" value="CRAL_TRIO"/>
    <property type="match status" value="1"/>
</dbReference>
<dbReference type="SUPFAM" id="SSF52087">
    <property type="entry name" value="CRAL/TRIO domain"/>
    <property type="match status" value="1"/>
</dbReference>
<organism evidence="3 4">
    <name type="scientific">Thelonectria olida</name>
    <dbReference type="NCBI Taxonomy" id="1576542"/>
    <lineage>
        <taxon>Eukaryota</taxon>
        <taxon>Fungi</taxon>
        <taxon>Dikarya</taxon>
        <taxon>Ascomycota</taxon>
        <taxon>Pezizomycotina</taxon>
        <taxon>Sordariomycetes</taxon>
        <taxon>Hypocreomycetidae</taxon>
        <taxon>Hypocreales</taxon>
        <taxon>Nectriaceae</taxon>
        <taxon>Thelonectria</taxon>
    </lineage>
</organism>
<accession>A0A9P8WD67</accession>
<dbReference type="InterPro" id="IPR001251">
    <property type="entry name" value="CRAL-TRIO_dom"/>
</dbReference>
<dbReference type="CDD" id="cd00170">
    <property type="entry name" value="SEC14"/>
    <property type="match status" value="1"/>
</dbReference>
<dbReference type="OrthoDB" id="1434354at2759"/>
<dbReference type="InterPro" id="IPR036273">
    <property type="entry name" value="CRAL/TRIO_N_dom_sf"/>
</dbReference>
<evidence type="ECO:0000313" key="3">
    <source>
        <dbReference type="EMBL" id="KAH6896834.1"/>
    </source>
</evidence>
<dbReference type="Proteomes" id="UP000777438">
    <property type="component" value="Unassembled WGS sequence"/>
</dbReference>
<name>A0A9P8WD67_9HYPO</name>
<dbReference type="PANTHER" id="PTHR45657:SF1">
    <property type="entry name" value="CRAL-TRIO DOMAIN-CONTAINING PROTEIN YKL091C-RELATED"/>
    <property type="match status" value="1"/>
</dbReference>
<feature type="domain" description="CRAL-TRIO" evidence="2">
    <location>
        <begin position="107"/>
        <end position="280"/>
    </location>
</feature>
<gene>
    <name evidence="3" type="ORF">B0T10DRAFT_387037</name>
</gene>
<evidence type="ECO:0000259" key="2">
    <source>
        <dbReference type="PROSITE" id="PS50191"/>
    </source>
</evidence>
<dbReference type="SMART" id="SM00516">
    <property type="entry name" value="SEC14"/>
    <property type="match status" value="1"/>
</dbReference>
<protein>
    <submittedName>
        <fullName evidence="3">CRAL-TRIO domain-containing protein</fullName>
    </submittedName>
</protein>
<dbReference type="InterPro" id="IPR051026">
    <property type="entry name" value="PI/PC_transfer"/>
</dbReference>
<feature type="region of interest" description="Disordered" evidence="1">
    <location>
        <begin position="289"/>
        <end position="329"/>
    </location>
</feature>
<evidence type="ECO:0000313" key="4">
    <source>
        <dbReference type="Proteomes" id="UP000777438"/>
    </source>
</evidence>
<evidence type="ECO:0000256" key="1">
    <source>
        <dbReference type="SAM" id="MobiDB-lite"/>
    </source>
</evidence>
<sequence length="329" mass="37120">MDINPKYDDYYFPVKAPQEKKGHAGYLKEDEIAKVHQLRMLLEAEGYTERLDTLTLLRFLRARNWLVETPPNDPKKPQGAKEMFVESEKWRNEIKLDEILPDWSYPEKEKLSKYYVQFYHKTDKDGRPVYIETLGSINMTEMRKITTEDRMLLNLAVEYERVADPRLPACSHQAGYLLETCCTIMDLKGVGITTAPQAMGYLQNASKISQNNYPERLGKLYIINAPWGFSTVWSVIKGFLDPVTVDKIHVLGSGYKSELLKQVPAENLPKAFGGSCECAGGCSNSDAGPWQDPAHTRTPKWAQKKQGQALDNTGSEILVPGGEKAPEGA</sequence>
<dbReference type="Gene3D" id="1.10.8.20">
    <property type="entry name" value="N-terminal domain of phosphatidylinositol transfer protein sec14p"/>
    <property type="match status" value="1"/>
</dbReference>
<dbReference type="AlphaFoldDB" id="A0A9P8WD67"/>
<dbReference type="Gene3D" id="3.40.525.10">
    <property type="entry name" value="CRAL-TRIO lipid binding domain"/>
    <property type="match status" value="1"/>
</dbReference>
<dbReference type="Pfam" id="PF00650">
    <property type="entry name" value="CRAL_TRIO"/>
    <property type="match status" value="1"/>
</dbReference>
<dbReference type="EMBL" id="JAGPYM010000003">
    <property type="protein sequence ID" value="KAH6896834.1"/>
    <property type="molecule type" value="Genomic_DNA"/>
</dbReference>
<feature type="compositionally biased region" description="Polar residues" evidence="1">
    <location>
        <begin position="305"/>
        <end position="315"/>
    </location>
</feature>
<proteinExistence type="predicted"/>
<reference evidence="3 4" key="1">
    <citation type="journal article" date="2021" name="Nat. Commun.">
        <title>Genetic determinants of endophytism in the Arabidopsis root mycobiome.</title>
        <authorList>
            <person name="Mesny F."/>
            <person name="Miyauchi S."/>
            <person name="Thiergart T."/>
            <person name="Pickel B."/>
            <person name="Atanasova L."/>
            <person name="Karlsson M."/>
            <person name="Huettel B."/>
            <person name="Barry K.W."/>
            <person name="Haridas S."/>
            <person name="Chen C."/>
            <person name="Bauer D."/>
            <person name="Andreopoulos W."/>
            <person name="Pangilinan J."/>
            <person name="LaButti K."/>
            <person name="Riley R."/>
            <person name="Lipzen A."/>
            <person name="Clum A."/>
            <person name="Drula E."/>
            <person name="Henrissat B."/>
            <person name="Kohler A."/>
            <person name="Grigoriev I.V."/>
            <person name="Martin F.M."/>
            <person name="Hacquard S."/>
        </authorList>
    </citation>
    <scope>NUCLEOTIDE SEQUENCE [LARGE SCALE GENOMIC DNA]</scope>
    <source>
        <strain evidence="3 4">MPI-CAGE-CH-0241</strain>
    </source>
</reference>
<dbReference type="InterPro" id="IPR036865">
    <property type="entry name" value="CRAL-TRIO_dom_sf"/>
</dbReference>
<comment type="caution">
    <text evidence="3">The sequence shown here is derived from an EMBL/GenBank/DDBJ whole genome shotgun (WGS) entry which is preliminary data.</text>
</comment>
<feature type="non-terminal residue" evidence="3">
    <location>
        <position position="1"/>
    </location>
</feature>
<keyword evidence="4" id="KW-1185">Reference proteome</keyword>